<dbReference type="GO" id="GO:0043565">
    <property type="term" value="F:sequence-specific DNA binding"/>
    <property type="evidence" value="ECO:0007669"/>
    <property type="project" value="InterPro"/>
</dbReference>
<dbReference type="Pfam" id="PF07494">
    <property type="entry name" value="Reg_prop"/>
    <property type="match status" value="1"/>
</dbReference>
<dbReference type="GO" id="GO:0005524">
    <property type="term" value="F:ATP binding"/>
    <property type="evidence" value="ECO:0007669"/>
    <property type="project" value="UniProtKB-KW"/>
</dbReference>
<dbReference type="Gene3D" id="1.10.10.60">
    <property type="entry name" value="Homeodomain-like"/>
    <property type="match status" value="2"/>
</dbReference>
<dbReference type="InterPro" id="IPR018060">
    <property type="entry name" value="HTH_AraC"/>
</dbReference>
<evidence type="ECO:0000313" key="16">
    <source>
        <dbReference type="EMBL" id="VYS84783.1"/>
    </source>
</evidence>
<keyword evidence="9" id="KW-0805">Transcription regulation</keyword>
<dbReference type="PANTHER" id="PTHR43547:SF2">
    <property type="entry name" value="HYBRID SIGNAL TRANSDUCTION HISTIDINE KINASE C"/>
    <property type="match status" value="1"/>
</dbReference>
<evidence type="ECO:0000259" key="15">
    <source>
        <dbReference type="PROSITE" id="PS50110"/>
    </source>
</evidence>
<evidence type="ECO:0000256" key="7">
    <source>
        <dbReference type="ARBA" id="ARBA00022840"/>
    </source>
</evidence>
<evidence type="ECO:0000256" key="2">
    <source>
        <dbReference type="ARBA" id="ARBA00012438"/>
    </source>
</evidence>
<dbReference type="PRINTS" id="PR00344">
    <property type="entry name" value="BCTRLSENSOR"/>
</dbReference>
<keyword evidence="4 16" id="KW-0808">Transferase</keyword>
<dbReference type="InterPro" id="IPR013783">
    <property type="entry name" value="Ig-like_fold"/>
</dbReference>
<dbReference type="Pfam" id="PF07495">
    <property type="entry name" value="Y_Y_Y"/>
    <property type="match status" value="1"/>
</dbReference>
<evidence type="ECO:0000256" key="11">
    <source>
        <dbReference type="PROSITE-ProRule" id="PRU00169"/>
    </source>
</evidence>
<dbReference type="SUPFAM" id="SSF50998">
    <property type="entry name" value="Quinoprotein alcohol dehydrogenase-like"/>
    <property type="match status" value="1"/>
</dbReference>
<keyword evidence="8" id="KW-0902">Two-component regulatory system</keyword>
<dbReference type="InterPro" id="IPR011047">
    <property type="entry name" value="Quinoprotein_ADH-like_sf"/>
</dbReference>
<evidence type="ECO:0000256" key="8">
    <source>
        <dbReference type="ARBA" id="ARBA00023012"/>
    </source>
</evidence>
<sequence length="1341" mass="154558">MNIRYVHQFSLLNQVFLFLLLQTLFMSTVCAQEIVVKDIPSLDKLPVKAIHRIFQDSDGYIWYGTFNGLCRSDGYDVRVFRSDLFHHGLLDDNYITYINEDHEKHIWFGTFQGAYILDKATYRITPVNMGNVSDRNVFSINVTRDGTIWVSTSGSLFRYEANGELLKRYPVEYNHSSQFVYTVYEDKDDHLLISITQGGMYKLNKETDSFEPYFHHEEYRDIEKIIWDETHQCYWLGTWGKGIIRFNPEEQSPERQYIPQPLPVDVTGEATGDTYHMVQDDVYHYLWVTTKKDLFAFRITKDKMLEQVDTSSFLTPGNKMLYEIYKDRDGKLWVSAFDMESFIIDIRKHFIKKYTLPALREQIKANPAIISLCMDSKGVFWFSQERYGLYIYDSGTDRIGYYLKNENIGNLPLWEVRNLIPSHIPGRVWAMPYGSTVFGLSQEDMKMKEEVRIQIGDVTGNPGETSSFFEDNAKNLWIGTTTGLYVYHISTGTLEVISDELGNVAGITQTSDGRIWAVAKGKGIYRVYPDKKTELFPLNKDFTCVDVTTDGKLWMGTSEGEILMYDSERKEVAEHSIACGMKGDIINNVIVDNYNHIWIITNQAVKEYNPRNGAYRSYYTGTSDFLLNRLLSRASYYDGKGEIFFGGISGIISIPPSQQLESIPEQVVTYITDITVKGKSIWDSGLAEDPLKKSVRINPDDQSLEINFSSLDYHNLEQVRYAYRLEGVDNDWVYPEEGKNSAFYTNLGKGKYVFKVKATDKNGLWSDKITEFTIHRLPAFYETWWAYTLYVMLAIGILWSMLHLYFQQIKQENNKRLMEEVTQMKLRYFTNISHELLTPLTILSCLADEIESPDKGDRKRVGLIQTNIRRLKRLLQQILDLRKIDSKNMKLFVSYGDILAVVRGICEDSFDLLMKNKQIVFSYSAEQEEIKGYFDRDKLDKILFNLLSNAYKYTPQGRSVRLDMQVYVFDRHQYLRIRIQDEGIGIAPKELDRIFTRFYSNRHNKSELSNGIGLSLTKELVELHHGTIAVESQPGKGSLFIVEIPIDKECFTADELKEVDSVKDRVVETNGKEIVEEPETEEEGEKGEYTLLLVEDNAELLLLMKGLFAKTYQVATAENGRIALEYIREHNVDIVVSDIMMPEMDGLELCRTIKSDVATSHIIVVLLTARISTENQISSYEVGADDYIPKPFEPKVLKVRLASLLKQRRKIQTEFKNNPKAGLILHTGFTSLDEQLIEKALKIVEENISDPKLDVVTLADHLHVSRSTLSRKIKAITGQTPLDFIKDIKMKYACRMLENKTVTVAEVVIALGYSDHKHFTTSFKEVFGITPSEYQKKLKTQ</sequence>
<dbReference type="SMART" id="SM00448">
    <property type="entry name" value="REC"/>
    <property type="match status" value="1"/>
</dbReference>
<dbReference type="InterPro" id="IPR036890">
    <property type="entry name" value="HATPase_C_sf"/>
</dbReference>
<dbReference type="FunFam" id="3.30.565.10:FF:000037">
    <property type="entry name" value="Hybrid sensor histidine kinase/response regulator"/>
    <property type="match status" value="1"/>
</dbReference>
<feature type="domain" description="Response regulatory" evidence="15">
    <location>
        <begin position="1090"/>
        <end position="1205"/>
    </location>
</feature>
<dbReference type="Gene3D" id="2.130.10.10">
    <property type="entry name" value="YVTN repeat-like/Quinoprotein amine dehydrogenase"/>
    <property type="match status" value="2"/>
</dbReference>
<keyword evidence="7" id="KW-0067">ATP-binding</keyword>
<dbReference type="Gene3D" id="1.10.287.130">
    <property type="match status" value="1"/>
</dbReference>
<organism evidence="16">
    <name type="scientific">Bacteroides faecis</name>
    <dbReference type="NCBI Taxonomy" id="674529"/>
    <lineage>
        <taxon>Bacteria</taxon>
        <taxon>Pseudomonadati</taxon>
        <taxon>Bacteroidota</taxon>
        <taxon>Bacteroidia</taxon>
        <taxon>Bacteroidales</taxon>
        <taxon>Bacteroidaceae</taxon>
        <taxon>Bacteroides</taxon>
    </lineage>
</organism>
<dbReference type="Gene3D" id="2.60.40.10">
    <property type="entry name" value="Immunoglobulins"/>
    <property type="match status" value="1"/>
</dbReference>
<feature type="transmembrane region" description="Helical" evidence="12">
    <location>
        <begin position="784"/>
        <end position="806"/>
    </location>
</feature>
<dbReference type="InterPro" id="IPR004358">
    <property type="entry name" value="Sig_transdc_His_kin-like_C"/>
</dbReference>
<dbReference type="InterPro" id="IPR005467">
    <property type="entry name" value="His_kinase_dom"/>
</dbReference>
<evidence type="ECO:0000256" key="10">
    <source>
        <dbReference type="ARBA" id="ARBA00023163"/>
    </source>
</evidence>
<evidence type="ECO:0000256" key="12">
    <source>
        <dbReference type="SAM" id="Phobius"/>
    </source>
</evidence>
<evidence type="ECO:0000256" key="3">
    <source>
        <dbReference type="ARBA" id="ARBA00022553"/>
    </source>
</evidence>
<dbReference type="Pfam" id="PF02518">
    <property type="entry name" value="HATPase_c"/>
    <property type="match status" value="1"/>
</dbReference>
<keyword evidence="5" id="KW-0547">Nucleotide-binding</keyword>
<keyword evidence="10" id="KW-0804">Transcription</keyword>
<dbReference type="Pfam" id="PF00072">
    <property type="entry name" value="Response_reg"/>
    <property type="match status" value="1"/>
</dbReference>
<dbReference type="InterPro" id="IPR001789">
    <property type="entry name" value="Sig_transdc_resp-reg_receiver"/>
</dbReference>
<dbReference type="Gene3D" id="3.40.50.2300">
    <property type="match status" value="1"/>
</dbReference>
<dbReference type="InterPro" id="IPR036097">
    <property type="entry name" value="HisK_dim/P_sf"/>
</dbReference>
<dbReference type="CDD" id="cd17574">
    <property type="entry name" value="REC_OmpR"/>
    <property type="match status" value="1"/>
</dbReference>
<accession>A0A6N2RTW6</accession>
<evidence type="ECO:0000256" key="6">
    <source>
        <dbReference type="ARBA" id="ARBA00022777"/>
    </source>
</evidence>
<evidence type="ECO:0000256" key="4">
    <source>
        <dbReference type="ARBA" id="ARBA00022679"/>
    </source>
</evidence>
<dbReference type="SUPFAM" id="SSF63829">
    <property type="entry name" value="Calcium-dependent phosphotriesterase"/>
    <property type="match status" value="1"/>
</dbReference>
<dbReference type="PROSITE" id="PS50109">
    <property type="entry name" value="HIS_KIN"/>
    <property type="match status" value="1"/>
</dbReference>
<dbReference type="RefSeq" id="WP_259001336.1">
    <property type="nucleotide sequence ID" value="NZ_CACRSZ010000018.1"/>
</dbReference>
<feature type="domain" description="Histidine kinase" evidence="14">
    <location>
        <begin position="831"/>
        <end position="1048"/>
    </location>
</feature>
<dbReference type="SUPFAM" id="SSF55874">
    <property type="entry name" value="ATPase domain of HSP90 chaperone/DNA topoisomerase II/histidine kinase"/>
    <property type="match status" value="1"/>
</dbReference>
<dbReference type="InterPro" id="IPR009057">
    <property type="entry name" value="Homeodomain-like_sf"/>
</dbReference>
<evidence type="ECO:0000259" key="14">
    <source>
        <dbReference type="PROSITE" id="PS50109"/>
    </source>
</evidence>
<feature type="modified residue" description="4-aspartylphosphate" evidence="11">
    <location>
        <position position="1138"/>
    </location>
</feature>
<dbReference type="EC" id="2.7.13.3" evidence="2"/>
<gene>
    <name evidence="16" type="primary">todS_1</name>
    <name evidence="16" type="ORF">BFLFYP10_00215</name>
</gene>
<dbReference type="PROSITE" id="PS01124">
    <property type="entry name" value="HTH_ARAC_FAMILY_2"/>
    <property type="match status" value="1"/>
</dbReference>
<protein>
    <recommendedName>
        <fullName evidence="2">histidine kinase</fullName>
        <ecNumber evidence="2">2.7.13.3</ecNumber>
    </recommendedName>
</protein>
<dbReference type="GO" id="GO:0000155">
    <property type="term" value="F:phosphorelay sensor kinase activity"/>
    <property type="evidence" value="ECO:0007669"/>
    <property type="project" value="InterPro"/>
</dbReference>
<dbReference type="Gene3D" id="3.30.565.10">
    <property type="entry name" value="Histidine kinase-like ATPase, C-terminal domain"/>
    <property type="match status" value="1"/>
</dbReference>
<dbReference type="GO" id="GO:0003700">
    <property type="term" value="F:DNA-binding transcription factor activity"/>
    <property type="evidence" value="ECO:0007669"/>
    <property type="project" value="InterPro"/>
</dbReference>
<dbReference type="SMART" id="SM00387">
    <property type="entry name" value="HATPase_c"/>
    <property type="match status" value="1"/>
</dbReference>
<proteinExistence type="predicted"/>
<name>A0A6N2RTW6_9BACE</name>
<dbReference type="Pfam" id="PF12833">
    <property type="entry name" value="HTH_18"/>
    <property type="match status" value="1"/>
</dbReference>
<keyword evidence="12" id="KW-1133">Transmembrane helix</keyword>
<dbReference type="PROSITE" id="PS50110">
    <property type="entry name" value="RESPONSE_REGULATORY"/>
    <property type="match status" value="1"/>
</dbReference>
<keyword evidence="12" id="KW-0812">Transmembrane</keyword>
<evidence type="ECO:0000259" key="13">
    <source>
        <dbReference type="PROSITE" id="PS01124"/>
    </source>
</evidence>
<dbReference type="SUPFAM" id="SSF46689">
    <property type="entry name" value="Homeodomain-like"/>
    <property type="match status" value="1"/>
</dbReference>
<dbReference type="EMBL" id="CACRSZ010000018">
    <property type="protein sequence ID" value="VYS84783.1"/>
    <property type="molecule type" value="Genomic_DNA"/>
</dbReference>
<dbReference type="SUPFAM" id="SSF52172">
    <property type="entry name" value="CheY-like"/>
    <property type="match status" value="1"/>
</dbReference>
<keyword evidence="6 16" id="KW-0418">Kinase</keyword>
<dbReference type="SMART" id="SM00388">
    <property type="entry name" value="HisKA"/>
    <property type="match status" value="1"/>
</dbReference>
<evidence type="ECO:0000256" key="1">
    <source>
        <dbReference type="ARBA" id="ARBA00000085"/>
    </source>
</evidence>
<dbReference type="SMART" id="SM00342">
    <property type="entry name" value="HTH_ARAC"/>
    <property type="match status" value="1"/>
</dbReference>
<dbReference type="SUPFAM" id="SSF47384">
    <property type="entry name" value="Homodimeric domain of signal transducing histidine kinase"/>
    <property type="match status" value="1"/>
</dbReference>
<dbReference type="InterPro" id="IPR011110">
    <property type="entry name" value="Reg_prop"/>
</dbReference>
<reference evidence="16" key="1">
    <citation type="submission" date="2019-11" db="EMBL/GenBank/DDBJ databases">
        <authorList>
            <person name="Feng L."/>
        </authorList>
    </citation>
    <scope>NUCLEOTIDE SEQUENCE</scope>
    <source>
        <strain evidence="16">BfaecisLFYP10</strain>
    </source>
</reference>
<evidence type="ECO:0000256" key="5">
    <source>
        <dbReference type="ARBA" id="ARBA00022741"/>
    </source>
</evidence>
<dbReference type="InterPro" id="IPR011006">
    <property type="entry name" value="CheY-like_superfamily"/>
</dbReference>
<dbReference type="CDD" id="cd00082">
    <property type="entry name" value="HisKA"/>
    <property type="match status" value="1"/>
</dbReference>
<keyword evidence="3 11" id="KW-0597">Phosphoprotein</keyword>
<comment type="catalytic activity">
    <reaction evidence="1">
        <text>ATP + protein L-histidine = ADP + protein N-phospho-L-histidine.</text>
        <dbReference type="EC" id="2.7.13.3"/>
    </reaction>
</comment>
<evidence type="ECO:0000256" key="9">
    <source>
        <dbReference type="ARBA" id="ARBA00023015"/>
    </source>
</evidence>
<dbReference type="InterPro" id="IPR011123">
    <property type="entry name" value="Y_Y_Y"/>
</dbReference>
<dbReference type="InterPro" id="IPR015943">
    <property type="entry name" value="WD40/YVTN_repeat-like_dom_sf"/>
</dbReference>
<dbReference type="Pfam" id="PF00512">
    <property type="entry name" value="HisKA"/>
    <property type="match status" value="1"/>
</dbReference>
<dbReference type="PANTHER" id="PTHR43547">
    <property type="entry name" value="TWO-COMPONENT HISTIDINE KINASE"/>
    <property type="match status" value="1"/>
</dbReference>
<dbReference type="InterPro" id="IPR003661">
    <property type="entry name" value="HisK_dim/P_dom"/>
</dbReference>
<feature type="domain" description="HTH araC/xylS-type" evidence="13">
    <location>
        <begin position="1238"/>
        <end position="1337"/>
    </location>
</feature>
<dbReference type="InterPro" id="IPR003594">
    <property type="entry name" value="HATPase_dom"/>
</dbReference>
<keyword evidence="12" id="KW-0472">Membrane</keyword>